<dbReference type="Pfam" id="PF00392">
    <property type="entry name" value="GntR"/>
    <property type="match status" value="1"/>
</dbReference>
<keyword evidence="1" id="KW-0805">Transcription regulation</keyword>
<feature type="region of interest" description="Disordered" evidence="4">
    <location>
        <begin position="1"/>
        <end position="20"/>
    </location>
</feature>
<dbReference type="Gene3D" id="1.10.10.10">
    <property type="entry name" value="Winged helix-like DNA-binding domain superfamily/Winged helix DNA-binding domain"/>
    <property type="match status" value="1"/>
</dbReference>
<reference evidence="6" key="1">
    <citation type="journal article" date="2021" name="PeerJ">
        <title>Extensive microbial diversity within the chicken gut microbiome revealed by metagenomics and culture.</title>
        <authorList>
            <person name="Gilroy R."/>
            <person name="Ravi A."/>
            <person name="Getino M."/>
            <person name="Pursley I."/>
            <person name="Horton D.L."/>
            <person name="Alikhan N.F."/>
            <person name="Baker D."/>
            <person name="Gharbi K."/>
            <person name="Hall N."/>
            <person name="Watson M."/>
            <person name="Adriaenssens E.M."/>
            <person name="Foster-Nyarko E."/>
            <person name="Jarju S."/>
            <person name="Secka A."/>
            <person name="Antonio M."/>
            <person name="Oren A."/>
            <person name="Chaudhuri R.R."/>
            <person name="La Ragione R."/>
            <person name="Hildebrand F."/>
            <person name="Pallen M.J."/>
        </authorList>
    </citation>
    <scope>NUCLEOTIDE SEQUENCE</scope>
    <source>
        <strain evidence="6">ChiSxjej5B17-1746</strain>
    </source>
</reference>
<evidence type="ECO:0000259" key="5">
    <source>
        <dbReference type="PROSITE" id="PS50949"/>
    </source>
</evidence>
<accession>A0A9D1QZH3</accession>
<keyword evidence="2" id="KW-0238">DNA-binding</keyword>
<dbReference type="InterPro" id="IPR000524">
    <property type="entry name" value="Tscrpt_reg_HTH_GntR"/>
</dbReference>
<evidence type="ECO:0000256" key="4">
    <source>
        <dbReference type="SAM" id="MobiDB-lite"/>
    </source>
</evidence>
<dbReference type="AlphaFoldDB" id="A0A9D1QZH3"/>
<dbReference type="PANTHER" id="PTHR43537">
    <property type="entry name" value="TRANSCRIPTIONAL REGULATOR, GNTR FAMILY"/>
    <property type="match status" value="1"/>
</dbReference>
<sequence>MKRTRTAVKETAPKEEPRPDSLRERVYQYLKDAMSAGKLRYGEFLDQDGICETLEVSKTPLRDALIRLEAEGFVTILPRKGVYINPITPSFIKSAYQIIGSIEADCLNEVFDKLTAYHVRLFEASNEKQWELLKKNDYVNYYDENIRFHNIFLSLSENTLLEQTLIPLRRRLYDFPRRQYSYEWEAMNLNTHQRFIDSVKLGNRQAAVSIFRIEHWSYEVHKKYLKLYYDFDQKRLVSA</sequence>
<feature type="domain" description="HTH gntR-type" evidence="5">
    <location>
        <begin position="20"/>
        <end position="87"/>
    </location>
</feature>
<comment type="caution">
    <text evidence="6">The sequence shown here is derived from an EMBL/GenBank/DDBJ whole genome shotgun (WGS) entry which is preliminary data.</text>
</comment>
<name>A0A9D1QZH3_9BACT</name>
<evidence type="ECO:0000256" key="2">
    <source>
        <dbReference type="ARBA" id="ARBA00023125"/>
    </source>
</evidence>
<dbReference type="InterPro" id="IPR008920">
    <property type="entry name" value="TF_FadR/GntR_C"/>
</dbReference>
<dbReference type="Pfam" id="PF07729">
    <property type="entry name" value="FCD"/>
    <property type="match status" value="1"/>
</dbReference>
<proteinExistence type="predicted"/>
<evidence type="ECO:0000256" key="1">
    <source>
        <dbReference type="ARBA" id="ARBA00023015"/>
    </source>
</evidence>
<organism evidence="6 7">
    <name type="scientific">Candidatus Bilophila faecipullorum</name>
    <dbReference type="NCBI Taxonomy" id="2838482"/>
    <lineage>
        <taxon>Bacteria</taxon>
        <taxon>Pseudomonadati</taxon>
        <taxon>Thermodesulfobacteriota</taxon>
        <taxon>Desulfovibrionia</taxon>
        <taxon>Desulfovibrionales</taxon>
        <taxon>Desulfovibrionaceae</taxon>
        <taxon>Bilophila</taxon>
    </lineage>
</organism>
<dbReference type="InterPro" id="IPR036388">
    <property type="entry name" value="WH-like_DNA-bd_sf"/>
</dbReference>
<dbReference type="CDD" id="cd07377">
    <property type="entry name" value="WHTH_GntR"/>
    <property type="match status" value="1"/>
</dbReference>
<dbReference type="GO" id="GO:0003700">
    <property type="term" value="F:DNA-binding transcription factor activity"/>
    <property type="evidence" value="ECO:0007669"/>
    <property type="project" value="InterPro"/>
</dbReference>
<dbReference type="SUPFAM" id="SSF46785">
    <property type="entry name" value="Winged helix' DNA-binding domain"/>
    <property type="match status" value="1"/>
</dbReference>
<dbReference type="SMART" id="SM00345">
    <property type="entry name" value="HTH_GNTR"/>
    <property type="match status" value="1"/>
</dbReference>
<dbReference type="SUPFAM" id="SSF48008">
    <property type="entry name" value="GntR ligand-binding domain-like"/>
    <property type="match status" value="1"/>
</dbReference>
<dbReference type="PROSITE" id="PS50949">
    <property type="entry name" value="HTH_GNTR"/>
    <property type="match status" value="1"/>
</dbReference>
<evidence type="ECO:0000313" key="7">
    <source>
        <dbReference type="Proteomes" id="UP000824264"/>
    </source>
</evidence>
<gene>
    <name evidence="6" type="ORF">H9874_07155</name>
</gene>
<dbReference type="Gene3D" id="1.20.120.530">
    <property type="entry name" value="GntR ligand-binding domain-like"/>
    <property type="match status" value="1"/>
</dbReference>
<dbReference type="EMBL" id="DXGI01000271">
    <property type="protein sequence ID" value="HIW78906.1"/>
    <property type="molecule type" value="Genomic_DNA"/>
</dbReference>
<feature type="compositionally biased region" description="Basic and acidic residues" evidence="4">
    <location>
        <begin position="7"/>
        <end position="20"/>
    </location>
</feature>
<dbReference type="PANTHER" id="PTHR43537:SF24">
    <property type="entry name" value="GLUCONATE OPERON TRANSCRIPTIONAL REPRESSOR"/>
    <property type="match status" value="1"/>
</dbReference>
<keyword evidence="3" id="KW-0804">Transcription</keyword>
<evidence type="ECO:0000313" key="6">
    <source>
        <dbReference type="EMBL" id="HIW78906.1"/>
    </source>
</evidence>
<dbReference type="Proteomes" id="UP000824264">
    <property type="component" value="Unassembled WGS sequence"/>
</dbReference>
<protein>
    <submittedName>
        <fullName evidence="6">GntR family transcriptional regulator</fullName>
    </submittedName>
</protein>
<dbReference type="InterPro" id="IPR011711">
    <property type="entry name" value="GntR_C"/>
</dbReference>
<reference evidence="6" key="2">
    <citation type="submission" date="2021-04" db="EMBL/GenBank/DDBJ databases">
        <authorList>
            <person name="Gilroy R."/>
        </authorList>
    </citation>
    <scope>NUCLEOTIDE SEQUENCE</scope>
    <source>
        <strain evidence="6">ChiSxjej5B17-1746</strain>
    </source>
</reference>
<evidence type="ECO:0000256" key="3">
    <source>
        <dbReference type="ARBA" id="ARBA00023163"/>
    </source>
</evidence>
<dbReference type="InterPro" id="IPR036390">
    <property type="entry name" value="WH_DNA-bd_sf"/>
</dbReference>
<dbReference type="GO" id="GO:0003677">
    <property type="term" value="F:DNA binding"/>
    <property type="evidence" value="ECO:0007669"/>
    <property type="project" value="UniProtKB-KW"/>
</dbReference>